<evidence type="ECO:0000313" key="2">
    <source>
        <dbReference type="Proteomes" id="UP000054485"/>
    </source>
</evidence>
<organism evidence="1 2">
    <name type="scientific">Suillus luteus UH-Slu-Lm8-n1</name>
    <dbReference type="NCBI Taxonomy" id="930992"/>
    <lineage>
        <taxon>Eukaryota</taxon>
        <taxon>Fungi</taxon>
        <taxon>Dikarya</taxon>
        <taxon>Basidiomycota</taxon>
        <taxon>Agaricomycotina</taxon>
        <taxon>Agaricomycetes</taxon>
        <taxon>Agaricomycetidae</taxon>
        <taxon>Boletales</taxon>
        <taxon>Suillineae</taxon>
        <taxon>Suillaceae</taxon>
        <taxon>Suillus</taxon>
    </lineage>
</organism>
<reference evidence="1 2" key="1">
    <citation type="submission" date="2014-04" db="EMBL/GenBank/DDBJ databases">
        <authorList>
            <consortium name="DOE Joint Genome Institute"/>
            <person name="Kuo A."/>
            <person name="Ruytinx J."/>
            <person name="Rineau F."/>
            <person name="Colpaert J."/>
            <person name="Kohler A."/>
            <person name="Nagy L.G."/>
            <person name="Floudas D."/>
            <person name="Copeland A."/>
            <person name="Barry K.W."/>
            <person name="Cichocki N."/>
            <person name="Veneault-Fourrey C."/>
            <person name="LaButti K."/>
            <person name="Lindquist E.A."/>
            <person name="Lipzen A."/>
            <person name="Lundell T."/>
            <person name="Morin E."/>
            <person name="Murat C."/>
            <person name="Sun H."/>
            <person name="Tunlid A."/>
            <person name="Henrissat B."/>
            <person name="Grigoriev I.V."/>
            <person name="Hibbett D.S."/>
            <person name="Martin F."/>
            <person name="Nordberg H.P."/>
            <person name="Cantor M.N."/>
            <person name="Hua S.X."/>
        </authorList>
    </citation>
    <scope>NUCLEOTIDE SEQUENCE [LARGE SCALE GENOMIC DNA]</scope>
    <source>
        <strain evidence="1 2">UH-Slu-Lm8-n1</strain>
    </source>
</reference>
<dbReference type="AlphaFoldDB" id="A0A0D0BE34"/>
<dbReference type="InParanoid" id="A0A0D0BE34"/>
<dbReference type="EMBL" id="KN835141">
    <property type="protein sequence ID" value="KIK48049.1"/>
    <property type="molecule type" value="Genomic_DNA"/>
</dbReference>
<protein>
    <submittedName>
        <fullName evidence="1">Uncharacterized protein</fullName>
    </submittedName>
</protein>
<dbReference type="HOGENOM" id="CLU_2348078_0_0_1"/>
<keyword evidence="2" id="KW-1185">Reference proteome</keyword>
<proteinExistence type="predicted"/>
<dbReference type="Proteomes" id="UP000054485">
    <property type="component" value="Unassembled WGS sequence"/>
</dbReference>
<reference evidence="2" key="2">
    <citation type="submission" date="2015-01" db="EMBL/GenBank/DDBJ databases">
        <title>Evolutionary Origins and Diversification of the Mycorrhizal Mutualists.</title>
        <authorList>
            <consortium name="DOE Joint Genome Institute"/>
            <consortium name="Mycorrhizal Genomics Consortium"/>
            <person name="Kohler A."/>
            <person name="Kuo A."/>
            <person name="Nagy L.G."/>
            <person name="Floudas D."/>
            <person name="Copeland A."/>
            <person name="Barry K.W."/>
            <person name="Cichocki N."/>
            <person name="Veneault-Fourrey C."/>
            <person name="LaButti K."/>
            <person name="Lindquist E.A."/>
            <person name="Lipzen A."/>
            <person name="Lundell T."/>
            <person name="Morin E."/>
            <person name="Murat C."/>
            <person name="Riley R."/>
            <person name="Ohm R."/>
            <person name="Sun H."/>
            <person name="Tunlid A."/>
            <person name="Henrissat B."/>
            <person name="Grigoriev I.V."/>
            <person name="Hibbett D.S."/>
            <person name="Martin F."/>
        </authorList>
    </citation>
    <scope>NUCLEOTIDE SEQUENCE [LARGE SCALE GENOMIC DNA]</scope>
    <source>
        <strain evidence="2">UH-Slu-Lm8-n1</strain>
    </source>
</reference>
<evidence type="ECO:0000313" key="1">
    <source>
        <dbReference type="EMBL" id="KIK48049.1"/>
    </source>
</evidence>
<gene>
    <name evidence="1" type="ORF">CY34DRAFT_798671</name>
</gene>
<accession>A0A0D0BE34</accession>
<sequence length="97" mass="11358">MGRYYLLQTLGRERAIIFIHLTFAQRILDQTATSTIATSDRKRCCMSPGFALVLRCSQQFFESPTRPWAHPQRWKTFDSMISVTETRKQTKSWLLPC</sequence>
<name>A0A0D0BE34_9AGAM</name>